<dbReference type="Gene3D" id="3.40.50.1820">
    <property type="entry name" value="alpha/beta hydrolase"/>
    <property type="match status" value="1"/>
</dbReference>
<keyword evidence="2" id="KW-0378">Hydrolase</keyword>
<dbReference type="InterPro" id="IPR029058">
    <property type="entry name" value="AB_hydrolase_fold"/>
</dbReference>
<gene>
    <name evidence="2" type="ORF">Ani05nite_73950</name>
</gene>
<organism evidence="2 3">
    <name type="scientific">Actinoplanes nipponensis</name>
    <dbReference type="NCBI Taxonomy" id="135950"/>
    <lineage>
        <taxon>Bacteria</taxon>
        <taxon>Bacillati</taxon>
        <taxon>Actinomycetota</taxon>
        <taxon>Actinomycetes</taxon>
        <taxon>Micromonosporales</taxon>
        <taxon>Micromonosporaceae</taxon>
        <taxon>Actinoplanes</taxon>
    </lineage>
</organism>
<feature type="region of interest" description="Disordered" evidence="1">
    <location>
        <begin position="1"/>
        <end position="43"/>
    </location>
</feature>
<dbReference type="Proteomes" id="UP000647172">
    <property type="component" value="Unassembled WGS sequence"/>
</dbReference>
<evidence type="ECO:0000313" key="2">
    <source>
        <dbReference type="EMBL" id="GIE53861.1"/>
    </source>
</evidence>
<accession>A0A919JNG9</accession>
<protein>
    <submittedName>
        <fullName evidence="2">Alpha/beta hydrolase</fullName>
    </submittedName>
</protein>
<proteinExistence type="predicted"/>
<comment type="caution">
    <text evidence="2">The sequence shown here is derived from an EMBL/GenBank/DDBJ whole genome shotgun (WGS) entry which is preliminary data.</text>
</comment>
<evidence type="ECO:0000256" key="1">
    <source>
        <dbReference type="SAM" id="MobiDB-lite"/>
    </source>
</evidence>
<keyword evidence="3" id="KW-1185">Reference proteome</keyword>
<dbReference type="GO" id="GO:0016787">
    <property type="term" value="F:hydrolase activity"/>
    <property type="evidence" value="ECO:0007669"/>
    <property type="project" value="UniProtKB-KW"/>
</dbReference>
<evidence type="ECO:0000313" key="3">
    <source>
        <dbReference type="Proteomes" id="UP000647172"/>
    </source>
</evidence>
<name>A0A919JNG9_9ACTN</name>
<dbReference type="SUPFAM" id="SSF53474">
    <property type="entry name" value="alpha/beta-Hydrolases"/>
    <property type="match status" value="1"/>
</dbReference>
<dbReference type="AlphaFoldDB" id="A0A919JNG9"/>
<dbReference type="RefSeq" id="WP_203776232.1">
    <property type="nucleotide sequence ID" value="NZ_BAAAYJ010000059.1"/>
</dbReference>
<sequence length="295" mass="31980">MVTTPVPDRPVPGGEVEPGEASRQAGDPWKPGAAHPGRPPEPHELPPHWLLFCTDAVRALGSAGPSAVGRWLLRAAPLGDGHPVLVLPGLGGGDGSTIVLRRTIRRLGYEVSGWNLGRNRGPTPEVIEHVPRLVAELAERHGRRVSLIGWSLGGIYAVAAARAHPGLVRQVITLGSPIRMSHPAQTHAMPYYNRHVHRHAPEDLLPPSELVQPPLPVPATSILSQWDGIVSYRASLHPSSRERHENIATVSSHFGLGQHPAVLWAIADRLAQPEDDWQPFRPPGFLRPFFPPVPA</sequence>
<reference evidence="2" key="1">
    <citation type="submission" date="2021-01" db="EMBL/GenBank/DDBJ databases">
        <title>Whole genome shotgun sequence of Actinoplanes nipponensis NBRC 14063.</title>
        <authorList>
            <person name="Komaki H."/>
            <person name="Tamura T."/>
        </authorList>
    </citation>
    <scope>NUCLEOTIDE SEQUENCE</scope>
    <source>
        <strain evidence="2">NBRC 14063</strain>
    </source>
</reference>
<dbReference type="EMBL" id="BOMQ01000090">
    <property type="protein sequence ID" value="GIE53861.1"/>
    <property type="molecule type" value="Genomic_DNA"/>
</dbReference>